<keyword evidence="2" id="KW-0732">Signal</keyword>
<name>A0A533QEP8_9BACT</name>
<dbReference type="AlphaFoldDB" id="A0A533QEP8"/>
<evidence type="ECO:0000313" key="3">
    <source>
        <dbReference type="EMBL" id="TLD43228.1"/>
    </source>
</evidence>
<proteinExistence type="predicted"/>
<protein>
    <submittedName>
        <fullName evidence="3">Uncharacterized protein</fullName>
    </submittedName>
</protein>
<dbReference type="InterPro" id="IPR010980">
    <property type="entry name" value="Cyt_c/b562"/>
</dbReference>
<evidence type="ECO:0000256" key="2">
    <source>
        <dbReference type="SAM" id="SignalP"/>
    </source>
</evidence>
<dbReference type="GO" id="GO:0009055">
    <property type="term" value="F:electron transfer activity"/>
    <property type="evidence" value="ECO:0007669"/>
    <property type="project" value="InterPro"/>
</dbReference>
<organism evidence="3 4">
    <name type="scientific">Candidatus Jettenia ecosi</name>
    <dbReference type="NCBI Taxonomy" id="2494326"/>
    <lineage>
        <taxon>Bacteria</taxon>
        <taxon>Pseudomonadati</taxon>
        <taxon>Planctomycetota</taxon>
        <taxon>Candidatus Brocadiia</taxon>
        <taxon>Candidatus Brocadiales</taxon>
        <taxon>Candidatus Brocadiaceae</taxon>
        <taxon>Candidatus Jettenia</taxon>
    </lineage>
</organism>
<feature type="chain" id="PRO_5021821062" evidence="2">
    <location>
        <begin position="26"/>
        <end position="179"/>
    </location>
</feature>
<dbReference type="SUPFAM" id="SSF47175">
    <property type="entry name" value="Cytochromes"/>
    <property type="match status" value="1"/>
</dbReference>
<evidence type="ECO:0000313" key="4">
    <source>
        <dbReference type="Proteomes" id="UP000319783"/>
    </source>
</evidence>
<evidence type="ECO:0000256" key="1">
    <source>
        <dbReference type="SAM" id="MobiDB-lite"/>
    </source>
</evidence>
<feature type="region of interest" description="Disordered" evidence="1">
    <location>
        <begin position="157"/>
        <end position="179"/>
    </location>
</feature>
<dbReference type="GO" id="GO:0020037">
    <property type="term" value="F:heme binding"/>
    <property type="evidence" value="ECO:0007669"/>
    <property type="project" value="InterPro"/>
</dbReference>
<dbReference type="EMBL" id="SULG01000005">
    <property type="protein sequence ID" value="TLD43228.1"/>
    <property type="molecule type" value="Genomic_DNA"/>
</dbReference>
<feature type="signal peptide" evidence="2">
    <location>
        <begin position="1"/>
        <end position="25"/>
    </location>
</feature>
<reference evidence="3 4" key="1">
    <citation type="submission" date="2019-04" db="EMBL/GenBank/DDBJ databases">
        <title>Genome of a novel bacterium Candidatus Jettenia ecosi reconstructed from metagenome of an anammox bioreactor.</title>
        <authorList>
            <person name="Mardanov A.V."/>
            <person name="Beletsky A.V."/>
            <person name="Ravin N.V."/>
            <person name="Botchkova E.A."/>
            <person name="Litti Y.V."/>
            <person name="Nozhevnikova A.N."/>
        </authorList>
    </citation>
    <scope>NUCLEOTIDE SEQUENCE [LARGE SCALE GENOMIC DNA]</scope>
    <source>
        <strain evidence="3">J2</strain>
    </source>
</reference>
<sequence>MVRKGFLAALIIVIGTCGMAICAFAEESPAKSDKEKSELARIMGEIDKSYKAVEQISGYYKYTNNDWNLIAEASVNIVQQTKIIISKFSRPDDKKYQDLNKTMLAEAEKMLEVVKNKDEQGSLEDSQWQVRRLRQTCALCHKHLGIHIYPQLYPGKKNELQPGQEEIPAPKEPSVPKDW</sequence>
<dbReference type="Proteomes" id="UP000319783">
    <property type="component" value="Unassembled WGS sequence"/>
</dbReference>
<gene>
    <name evidence="3" type="ORF">JETT_0397</name>
</gene>
<comment type="caution">
    <text evidence="3">The sequence shown here is derived from an EMBL/GenBank/DDBJ whole genome shotgun (WGS) entry which is preliminary data.</text>
</comment>
<accession>A0A533QEP8</accession>
<dbReference type="GO" id="GO:0005506">
    <property type="term" value="F:iron ion binding"/>
    <property type="evidence" value="ECO:0007669"/>
    <property type="project" value="InterPro"/>
</dbReference>
<dbReference type="GO" id="GO:0022900">
    <property type="term" value="P:electron transport chain"/>
    <property type="evidence" value="ECO:0007669"/>
    <property type="project" value="InterPro"/>
</dbReference>